<dbReference type="HOGENOM" id="CLU_049301_2_3_11"/>
<protein>
    <submittedName>
        <fullName evidence="4">Universal stress protein UspA</fullName>
    </submittedName>
</protein>
<dbReference type="KEGG" id="src:M271_43185"/>
<feature type="compositionally biased region" description="Basic and acidic residues" evidence="2">
    <location>
        <begin position="236"/>
        <end position="267"/>
    </location>
</feature>
<dbReference type="SUPFAM" id="SSF52402">
    <property type="entry name" value="Adenine nucleotide alpha hydrolases-like"/>
    <property type="match status" value="2"/>
</dbReference>
<dbReference type="Gene3D" id="3.40.50.620">
    <property type="entry name" value="HUPs"/>
    <property type="match status" value="2"/>
</dbReference>
<accession>A0A0A0NWL9</accession>
<dbReference type="STRING" id="1343740.M271_43185"/>
<dbReference type="EMBL" id="QYCY01000001">
    <property type="protein sequence ID" value="RLV76800.1"/>
    <property type="molecule type" value="Genomic_DNA"/>
</dbReference>
<dbReference type="Pfam" id="PF00582">
    <property type="entry name" value="Usp"/>
    <property type="match status" value="2"/>
</dbReference>
<dbReference type="PRINTS" id="PR01438">
    <property type="entry name" value="UNVRSLSTRESS"/>
</dbReference>
<dbReference type="PANTHER" id="PTHR46553">
    <property type="entry name" value="ADENINE NUCLEOTIDE ALPHA HYDROLASES-LIKE SUPERFAMILY PROTEIN"/>
    <property type="match status" value="1"/>
</dbReference>
<feature type="region of interest" description="Disordered" evidence="2">
    <location>
        <begin position="201"/>
        <end position="267"/>
    </location>
</feature>
<evidence type="ECO:0000256" key="2">
    <source>
        <dbReference type="SAM" id="MobiDB-lite"/>
    </source>
</evidence>
<gene>
    <name evidence="4" type="ORF">D3C57_100485</name>
</gene>
<reference evidence="4 5" key="1">
    <citation type="journal article" date="2018" name="J. Biol. Chem.">
        <title>Discovery of the actinoplanic acid pathway in Streptomyces rapamycinicus reveals a genetically conserved synergism with rapamycin.</title>
        <authorList>
            <person name="Mrak P."/>
            <person name="Krastel P."/>
            <person name="Pivk Lukancic P."/>
            <person name="Tao J."/>
            <person name="Pistorius D."/>
            <person name="Moore C.M."/>
        </authorList>
    </citation>
    <scope>NUCLEOTIDE SEQUENCE [LARGE SCALE GENOMIC DNA]</scope>
    <source>
        <strain evidence="4 5">NRRL 5491</strain>
    </source>
</reference>
<feature type="domain" description="UspA" evidence="3">
    <location>
        <begin position="258"/>
        <end position="347"/>
    </location>
</feature>
<dbReference type="eggNOG" id="COG0589">
    <property type="taxonomic scope" value="Bacteria"/>
</dbReference>
<dbReference type="RefSeq" id="WP_020873491.1">
    <property type="nucleotide sequence ID" value="NC_022785.1"/>
</dbReference>
<comment type="similarity">
    <text evidence="1">Belongs to the universal stress protein A family.</text>
</comment>
<evidence type="ECO:0000313" key="5">
    <source>
        <dbReference type="Proteomes" id="UP000281594"/>
    </source>
</evidence>
<proteinExistence type="inferred from homology"/>
<evidence type="ECO:0000256" key="1">
    <source>
        <dbReference type="ARBA" id="ARBA00008791"/>
    </source>
</evidence>
<feature type="domain" description="UspA" evidence="3">
    <location>
        <begin position="8"/>
        <end position="142"/>
    </location>
</feature>
<dbReference type="InterPro" id="IPR014729">
    <property type="entry name" value="Rossmann-like_a/b/a_fold"/>
</dbReference>
<feature type="compositionally biased region" description="Basic and acidic residues" evidence="2">
    <location>
        <begin position="201"/>
        <end position="220"/>
    </location>
</feature>
<evidence type="ECO:0000259" key="3">
    <source>
        <dbReference type="Pfam" id="PF00582"/>
    </source>
</evidence>
<name>A0A0A0NWL9_STRRN</name>
<evidence type="ECO:0000313" key="4">
    <source>
        <dbReference type="EMBL" id="RLV76800.1"/>
    </source>
</evidence>
<sequence>MGTVELPVVVGVDGSDAASDALDWAAEMAGRRGLPLRIVHASLWERYEGYIPGTAADRPAERLHSEAVLATAAERAGRRVPALKVMTDLAADDAVTALLRAGKSAEALVVGSRGRGEFASLLLGSVGLGIAARAQCPVVVVRGRAENVRGGMNRVVVGIAERERPGEQEPAPPSAAVAFALREARLRGGELEAVHAWRCAGPEDHARPGNHGGRGDHGAHGEQGAGEAQGARATHGAREVRGTHEAHATRETHGARETQSAREAHERRAAELLDETLGGATAAGLPPVPVAHRPVEGSARKALLDASAHADLLVVGARRRQGHFGLQLGLVNHAVLHHAKCPVAVVPVS</sequence>
<dbReference type="InterPro" id="IPR006015">
    <property type="entry name" value="Universal_stress_UspA"/>
</dbReference>
<organism evidence="4 5">
    <name type="scientific">Streptomyces rapamycinicus (strain ATCC 29253 / DSM 41530 / NRRL 5491 / AYB-994)</name>
    <name type="common">Streptomyces hygroscopicus (strain ATCC 29253)</name>
    <dbReference type="NCBI Taxonomy" id="1343740"/>
    <lineage>
        <taxon>Bacteria</taxon>
        <taxon>Bacillati</taxon>
        <taxon>Actinomycetota</taxon>
        <taxon>Actinomycetes</taxon>
        <taxon>Kitasatosporales</taxon>
        <taxon>Streptomycetaceae</taxon>
        <taxon>Streptomyces</taxon>
        <taxon>Streptomyces violaceusniger group</taxon>
    </lineage>
</organism>
<dbReference type="Proteomes" id="UP000281594">
    <property type="component" value="Unassembled WGS sequence"/>
</dbReference>
<dbReference type="InterPro" id="IPR006016">
    <property type="entry name" value="UspA"/>
</dbReference>
<dbReference type="PANTHER" id="PTHR46553:SF3">
    <property type="entry name" value="ADENINE NUCLEOTIDE ALPHA HYDROLASES-LIKE SUPERFAMILY PROTEIN"/>
    <property type="match status" value="1"/>
</dbReference>
<comment type="caution">
    <text evidence="4">The sequence shown here is derived from an EMBL/GenBank/DDBJ whole genome shotgun (WGS) entry which is preliminary data.</text>
</comment>
<dbReference type="AlphaFoldDB" id="A0A0A0NWL9"/>